<dbReference type="AlphaFoldDB" id="A0AAP0WP38"/>
<reference evidence="2 3" key="1">
    <citation type="journal article" date="2024" name="Plant J.">
        <title>Genome sequences and population genomics reveal climatic adaptation and genomic divergence between two closely related sweetgum species.</title>
        <authorList>
            <person name="Xu W.Q."/>
            <person name="Ren C.Q."/>
            <person name="Zhang X.Y."/>
            <person name="Comes H.P."/>
            <person name="Liu X.H."/>
            <person name="Li Y.G."/>
            <person name="Kettle C.J."/>
            <person name="Jalonen R."/>
            <person name="Gaisberger H."/>
            <person name="Ma Y.Z."/>
            <person name="Qiu Y.X."/>
        </authorList>
    </citation>
    <scope>NUCLEOTIDE SEQUENCE [LARGE SCALE GENOMIC DNA]</scope>
    <source>
        <strain evidence="2">Hangzhou</strain>
    </source>
</reference>
<dbReference type="Proteomes" id="UP001415857">
    <property type="component" value="Unassembled WGS sequence"/>
</dbReference>
<name>A0AAP0WP38_LIQFO</name>
<evidence type="ECO:0000256" key="1">
    <source>
        <dbReference type="SAM" id="MobiDB-lite"/>
    </source>
</evidence>
<dbReference type="EMBL" id="JBBPBK010000011">
    <property type="protein sequence ID" value="KAK9275229.1"/>
    <property type="molecule type" value="Genomic_DNA"/>
</dbReference>
<gene>
    <name evidence="2" type="ORF">L1049_022491</name>
</gene>
<evidence type="ECO:0000313" key="2">
    <source>
        <dbReference type="EMBL" id="KAK9275229.1"/>
    </source>
</evidence>
<protein>
    <submittedName>
        <fullName evidence="2">Uncharacterized protein</fullName>
    </submittedName>
</protein>
<evidence type="ECO:0000313" key="3">
    <source>
        <dbReference type="Proteomes" id="UP001415857"/>
    </source>
</evidence>
<keyword evidence="3" id="KW-1185">Reference proteome</keyword>
<proteinExistence type="predicted"/>
<comment type="caution">
    <text evidence="2">The sequence shown here is derived from an EMBL/GenBank/DDBJ whole genome shotgun (WGS) entry which is preliminary data.</text>
</comment>
<dbReference type="PANTHER" id="PTHR37265:SF5">
    <property type="entry name" value="OS01G0195300 PROTEIN"/>
    <property type="match status" value="1"/>
</dbReference>
<feature type="compositionally biased region" description="Basic and acidic residues" evidence="1">
    <location>
        <begin position="1"/>
        <end position="10"/>
    </location>
</feature>
<organism evidence="2 3">
    <name type="scientific">Liquidambar formosana</name>
    <name type="common">Formosan gum</name>
    <dbReference type="NCBI Taxonomy" id="63359"/>
    <lineage>
        <taxon>Eukaryota</taxon>
        <taxon>Viridiplantae</taxon>
        <taxon>Streptophyta</taxon>
        <taxon>Embryophyta</taxon>
        <taxon>Tracheophyta</taxon>
        <taxon>Spermatophyta</taxon>
        <taxon>Magnoliopsida</taxon>
        <taxon>eudicotyledons</taxon>
        <taxon>Gunneridae</taxon>
        <taxon>Pentapetalae</taxon>
        <taxon>Saxifragales</taxon>
        <taxon>Altingiaceae</taxon>
        <taxon>Liquidambar</taxon>
    </lineage>
</organism>
<dbReference type="PANTHER" id="PTHR37265">
    <property type="entry name" value="OS01G0195300 PROTEIN"/>
    <property type="match status" value="1"/>
</dbReference>
<sequence length="181" mass="19502">MMEESRKRQGNDSAGEVAVKRQRTPATSDDNDDDDDILAWLSADEDTMVELMNLLEEEITSPFKVKFIDDPYSSPLIFQSSSLYVTINGNEESCGSSFSDSESSVMASIDMGGINKGGGGGGTEALLVGPAAEDAGAWVDEEQVAGYWAEDGEGAGKGSNGCDWSDWDDDELARFLRDDLF</sequence>
<feature type="region of interest" description="Disordered" evidence="1">
    <location>
        <begin position="1"/>
        <end position="36"/>
    </location>
</feature>
<accession>A0AAP0WP38</accession>